<comment type="caution">
    <text evidence="1">The sequence shown here is derived from an EMBL/GenBank/DDBJ whole genome shotgun (WGS) entry which is preliminary data.</text>
</comment>
<gene>
    <name evidence="1" type="ORF">CS062_17450</name>
</gene>
<dbReference type="AlphaFoldDB" id="A0A2G9C639"/>
<dbReference type="Proteomes" id="UP000231501">
    <property type="component" value="Unassembled WGS sequence"/>
</dbReference>
<protein>
    <submittedName>
        <fullName evidence="1">Uncharacterized protein</fullName>
    </submittedName>
</protein>
<name>A0A2G9C639_9BURK</name>
<organism evidence="1 2">
    <name type="scientific">Roseateles chitinivorans</name>
    <dbReference type="NCBI Taxonomy" id="2917965"/>
    <lineage>
        <taxon>Bacteria</taxon>
        <taxon>Pseudomonadati</taxon>
        <taxon>Pseudomonadota</taxon>
        <taxon>Betaproteobacteria</taxon>
        <taxon>Burkholderiales</taxon>
        <taxon>Sphaerotilaceae</taxon>
        <taxon>Roseateles</taxon>
    </lineage>
</organism>
<evidence type="ECO:0000313" key="2">
    <source>
        <dbReference type="Proteomes" id="UP000231501"/>
    </source>
</evidence>
<accession>A0A2G9C639</accession>
<dbReference type="EMBL" id="PEOG01000050">
    <property type="protein sequence ID" value="PIM51911.1"/>
    <property type="molecule type" value="Genomic_DNA"/>
</dbReference>
<evidence type="ECO:0000313" key="1">
    <source>
        <dbReference type="EMBL" id="PIM51911.1"/>
    </source>
</evidence>
<keyword evidence="2" id="KW-1185">Reference proteome</keyword>
<sequence length="60" mass="6535">MPPVDMAQRTRLGAGLLQCPEAEVAARAAAMTPAERRNFSENISWLVDYETAEAEQGRAS</sequence>
<dbReference type="RefSeq" id="WP_099862875.1">
    <property type="nucleotide sequence ID" value="NZ_PEOG01000050.1"/>
</dbReference>
<proteinExistence type="predicted"/>
<reference evidence="1 2" key="1">
    <citation type="submission" date="2017-11" db="EMBL/GenBank/DDBJ databases">
        <title>Draft genome sequence of Mitsuaria sp. HWN-4.</title>
        <authorList>
            <person name="Gundlapally S.R."/>
        </authorList>
    </citation>
    <scope>NUCLEOTIDE SEQUENCE [LARGE SCALE GENOMIC DNA]</scope>
    <source>
        <strain evidence="1 2">HWN-4</strain>
    </source>
</reference>